<feature type="signal peptide" evidence="1">
    <location>
        <begin position="1"/>
        <end position="21"/>
    </location>
</feature>
<accession>A0AAN6WYG8</accession>
<evidence type="ECO:0000313" key="3">
    <source>
        <dbReference type="Proteomes" id="UP001302126"/>
    </source>
</evidence>
<proteinExistence type="predicted"/>
<dbReference type="Proteomes" id="UP001302126">
    <property type="component" value="Unassembled WGS sequence"/>
</dbReference>
<reference evidence="2" key="2">
    <citation type="submission" date="2023-05" db="EMBL/GenBank/DDBJ databases">
        <authorList>
            <consortium name="Lawrence Berkeley National Laboratory"/>
            <person name="Steindorff A."/>
            <person name="Hensen N."/>
            <person name="Bonometti L."/>
            <person name="Westerberg I."/>
            <person name="Brannstrom I.O."/>
            <person name="Guillou S."/>
            <person name="Cros-Aarteil S."/>
            <person name="Calhoun S."/>
            <person name="Haridas S."/>
            <person name="Kuo A."/>
            <person name="Mondo S."/>
            <person name="Pangilinan J."/>
            <person name="Riley R."/>
            <person name="Labutti K."/>
            <person name="Andreopoulos B."/>
            <person name="Lipzen A."/>
            <person name="Chen C."/>
            <person name="Yanf M."/>
            <person name="Daum C."/>
            <person name="Ng V."/>
            <person name="Clum A."/>
            <person name="Ohm R."/>
            <person name="Martin F."/>
            <person name="Silar P."/>
            <person name="Natvig D."/>
            <person name="Lalanne C."/>
            <person name="Gautier V."/>
            <person name="Ament-Velasquez S.L."/>
            <person name="Kruys A."/>
            <person name="Hutchinson M.I."/>
            <person name="Powell A.J."/>
            <person name="Barry K."/>
            <person name="Miller A.N."/>
            <person name="Grigoriev I.V."/>
            <person name="Debuchy R."/>
            <person name="Gladieux P."/>
            <person name="Thoren M.H."/>
            <person name="Johannesson H."/>
        </authorList>
    </citation>
    <scope>NUCLEOTIDE SEQUENCE</scope>
    <source>
        <strain evidence="2">PSN309</strain>
    </source>
</reference>
<dbReference type="EMBL" id="MU864365">
    <property type="protein sequence ID" value="KAK4190515.1"/>
    <property type="molecule type" value="Genomic_DNA"/>
</dbReference>
<evidence type="ECO:0000256" key="1">
    <source>
        <dbReference type="SAM" id="SignalP"/>
    </source>
</evidence>
<dbReference type="AlphaFoldDB" id="A0AAN6WYG8"/>
<keyword evidence="3" id="KW-1185">Reference proteome</keyword>
<comment type="caution">
    <text evidence="2">The sequence shown here is derived from an EMBL/GenBank/DDBJ whole genome shotgun (WGS) entry which is preliminary data.</text>
</comment>
<name>A0AAN6WYG8_9PEZI</name>
<sequence>MRWRFALVEPVCSVFFVLVRGERDGPKSVMEQVPSAYGIWRFSRHRAGRGYIAKKAEVWGYPISLDRVPDGPGHHQNTCVYSTAGAVVFPRPSPVRLISFGGIILFICLWASLRRANPWTSISQYWQAMILSENWGCGFEQKHTLVGLSPVSSTIGMIRTEQVHPEP</sequence>
<organism evidence="2 3">
    <name type="scientific">Podospora australis</name>
    <dbReference type="NCBI Taxonomy" id="1536484"/>
    <lineage>
        <taxon>Eukaryota</taxon>
        <taxon>Fungi</taxon>
        <taxon>Dikarya</taxon>
        <taxon>Ascomycota</taxon>
        <taxon>Pezizomycotina</taxon>
        <taxon>Sordariomycetes</taxon>
        <taxon>Sordariomycetidae</taxon>
        <taxon>Sordariales</taxon>
        <taxon>Podosporaceae</taxon>
        <taxon>Podospora</taxon>
    </lineage>
</organism>
<feature type="chain" id="PRO_5042865946" evidence="1">
    <location>
        <begin position="22"/>
        <end position="167"/>
    </location>
</feature>
<keyword evidence="1" id="KW-0732">Signal</keyword>
<evidence type="ECO:0000313" key="2">
    <source>
        <dbReference type="EMBL" id="KAK4190515.1"/>
    </source>
</evidence>
<gene>
    <name evidence="2" type="ORF">QBC35DRAFT_489782</name>
</gene>
<protein>
    <submittedName>
        <fullName evidence="2">Uncharacterized protein</fullName>
    </submittedName>
</protein>
<reference evidence="2" key="1">
    <citation type="journal article" date="2023" name="Mol. Phylogenet. Evol.">
        <title>Genome-scale phylogeny and comparative genomics of the fungal order Sordariales.</title>
        <authorList>
            <person name="Hensen N."/>
            <person name="Bonometti L."/>
            <person name="Westerberg I."/>
            <person name="Brannstrom I.O."/>
            <person name="Guillou S."/>
            <person name="Cros-Aarteil S."/>
            <person name="Calhoun S."/>
            <person name="Haridas S."/>
            <person name="Kuo A."/>
            <person name="Mondo S."/>
            <person name="Pangilinan J."/>
            <person name="Riley R."/>
            <person name="LaButti K."/>
            <person name="Andreopoulos B."/>
            <person name="Lipzen A."/>
            <person name="Chen C."/>
            <person name="Yan M."/>
            <person name="Daum C."/>
            <person name="Ng V."/>
            <person name="Clum A."/>
            <person name="Steindorff A."/>
            <person name="Ohm R.A."/>
            <person name="Martin F."/>
            <person name="Silar P."/>
            <person name="Natvig D.O."/>
            <person name="Lalanne C."/>
            <person name="Gautier V."/>
            <person name="Ament-Velasquez S.L."/>
            <person name="Kruys A."/>
            <person name="Hutchinson M.I."/>
            <person name="Powell A.J."/>
            <person name="Barry K."/>
            <person name="Miller A.N."/>
            <person name="Grigoriev I.V."/>
            <person name="Debuchy R."/>
            <person name="Gladieux P."/>
            <person name="Hiltunen Thoren M."/>
            <person name="Johannesson H."/>
        </authorList>
    </citation>
    <scope>NUCLEOTIDE SEQUENCE</scope>
    <source>
        <strain evidence="2">PSN309</strain>
    </source>
</reference>